<dbReference type="GO" id="GO:0030288">
    <property type="term" value="C:outer membrane-bounded periplasmic space"/>
    <property type="evidence" value="ECO:0007669"/>
    <property type="project" value="TreeGrafter"/>
</dbReference>
<evidence type="ECO:0000313" key="5">
    <source>
        <dbReference type="Proteomes" id="UP000583266"/>
    </source>
</evidence>
<dbReference type="GO" id="GO:0009279">
    <property type="term" value="C:cell outer membrane"/>
    <property type="evidence" value="ECO:0007669"/>
    <property type="project" value="TreeGrafter"/>
</dbReference>
<accession>A0A848GU71</accession>
<evidence type="ECO:0000256" key="2">
    <source>
        <dbReference type="SAM" id="SignalP"/>
    </source>
</evidence>
<dbReference type="EMBL" id="JABBGC010000003">
    <property type="protein sequence ID" value="NML40889.1"/>
    <property type="molecule type" value="Genomic_DNA"/>
</dbReference>
<feature type="chain" id="PRO_5032848401" description="Organic solvent tolerance-like N-terminal domain-containing protein" evidence="2">
    <location>
        <begin position="25"/>
        <end position="629"/>
    </location>
</feature>
<dbReference type="InterPro" id="IPR005653">
    <property type="entry name" value="OstA-like_N"/>
</dbReference>
<dbReference type="Proteomes" id="UP000583266">
    <property type="component" value="Unassembled WGS sequence"/>
</dbReference>
<reference evidence="4 5" key="1">
    <citation type="submission" date="2020-04" db="EMBL/GenBank/DDBJ databases">
        <title>Chitinophaga sp. G-6-1-13 sp. nov., isolated from soil.</title>
        <authorList>
            <person name="Dahal R.H."/>
            <person name="Chaudhary D.K."/>
        </authorList>
    </citation>
    <scope>NUCLEOTIDE SEQUENCE [LARGE SCALE GENOMIC DNA]</scope>
    <source>
        <strain evidence="4 5">G-6-1-13</strain>
    </source>
</reference>
<evidence type="ECO:0000313" key="4">
    <source>
        <dbReference type="EMBL" id="NML40889.1"/>
    </source>
</evidence>
<organism evidence="4 5">
    <name type="scientific">Chitinophaga fulva</name>
    <dbReference type="NCBI Taxonomy" id="2728842"/>
    <lineage>
        <taxon>Bacteria</taxon>
        <taxon>Pseudomonadati</taxon>
        <taxon>Bacteroidota</taxon>
        <taxon>Chitinophagia</taxon>
        <taxon>Chitinophagales</taxon>
        <taxon>Chitinophagaceae</taxon>
        <taxon>Chitinophaga</taxon>
    </lineage>
</organism>
<proteinExistence type="predicted"/>
<sequence>MNHYIRSVLLLAVMCLAAILPAHAQIPAQPGPKKGTVIEILGADTLQLIEKDTINVTRFIGHARFKQGTTLFFCDSAVKNNKTNIVDAYGNVHINQADSVHIYGNYLNYDGNTRIAILRENARLTDGKVTITGPELQYDMNAKIGSYVKTGRLVNGKSVLTSDEGYYYTETKEMHFQRNVVLVDPDYTMSTDALLYNTETKIANIIAPTTINEGKRIMYATSGYYDTDKGYGNFGNRPTIEDSTGTLTADNIEMDKLTGMAYATGNMVYKDTVRKMSLLANHGTVNQIAKTILATQKPLLIMEKNKDTMYLAADTLFSGIIRPGDSLSIPSVGGLKKEPVKEPLRAVRTIRPPKEHIPINITLINQGDSLAKKQLDSVPGTVMMFVADSVLAKTKDKLDSNRVKLVKIAPPLSIIMKDSLPGVKHHADSIALSAPPAKDTADQRYILAYHHVRMFSDSLQGVADSVYYSTKDSIFRFYRDPVLWSNNATQLSADTMLMFTKNQAADKVLMIKNAFIINNAGPNMYNQVKGNTITGYVAGESLDWMHVEGNAETINYVKDQSGAYMSVNKAQCGIINIFFKKGDVDKVVMIKDPEGTVYPFTQRPKEQLQLENFKWDIKRKPKTKYELMQ</sequence>
<dbReference type="GO" id="GO:0017089">
    <property type="term" value="F:glycolipid transfer activity"/>
    <property type="evidence" value="ECO:0007669"/>
    <property type="project" value="TreeGrafter"/>
</dbReference>
<dbReference type="RefSeq" id="WP_169227961.1">
    <property type="nucleotide sequence ID" value="NZ_JABBGC010000003.1"/>
</dbReference>
<feature type="domain" description="Organic solvent tolerance-like N-terminal" evidence="3">
    <location>
        <begin position="37"/>
        <end position="192"/>
    </location>
</feature>
<dbReference type="PANTHER" id="PTHR36504:SF1">
    <property type="entry name" value="LIPOPOLYSACCHARIDE EXPORT SYSTEM PROTEIN LPTA"/>
    <property type="match status" value="1"/>
</dbReference>
<dbReference type="GO" id="GO:0015920">
    <property type="term" value="P:lipopolysaccharide transport"/>
    <property type="evidence" value="ECO:0007669"/>
    <property type="project" value="TreeGrafter"/>
</dbReference>
<dbReference type="PANTHER" id="PTHR36504">
    <property type="entry name" value="LIPOPOLYSACCHARIDE EXPORT SYSTEM PROTEIN LPTA"/>
    <property type="match status" value="1"/>
</dbReference>
<keyword evidence="1 2" id="KW-0732">Signal</keyword>
<protein>
    <recommendedName>
        <fullName evidence="3">Organic solvent tolerance-like N-terminal domain-containing protein</fullName>
    </recommendedName>
</protein>
<evidence type="ECO:0000259" key="3">
    <source>
        <dbReference type="Pfam" id="PF13100"/>
    </source>
</evidence>
<dbReference type="AlphaFoldDB" id="A0A848GU71"/>
<dbReference type="Pfam" id="PF13100">
    <property type="entry name" value="OstA_2"/>
    <property type="match status" value="1"/>
</dbReference>
<feature type="signal peptide" evidence="2">
    <location>
        <begin position="1"/>
        <end position="24"/>
    </location>
</feature>
<dbReference type="InterPro" id="IPR052037">
    <property type="entry name" value="LPS_export_LptA"/>
</dbReference>
<gene>
    <name evidence="4" type="ORF">HHL17_27085</name>
</gene>
<evidence type="ECO:0000256" key="1">
    <source>
        <dbReference type="ARBA" id="ARBA00022729"/>
    </source>
</evidence>
<name>A0A848GU71_9BACT</name>
<dbReference type="Gene3D" id="2.60.450.10">
    <property type="entry name" value="Lipopolysaccharide (LPS) transport protein A like domain"/>
    <property type="match status" value="2"/>
</dbReference>
<comment type="caution">
    <text evidence="4">The sequence shown here is derived from an EMBL/GenBank/DDBJ whole genome shotgun (WGS) entry which is preliminary data.</text>
</comment>
<keyword evidence="5" id="KW-1185">Reference proteome</keyword>